<feature type="transmembrane region" description="Helical" evidence="16">
    <location>
        <begin position="496"/>
        <end position="515"/>
    </location>
</feature>
<evidence type="ECO:0000313" key="20">
    <source>
        <dbReference type="Proteomes" id="UP001179363"/>
    </source>
</evidence>
<evidence type="ECO:0000259" key="18">
    <source>
        <dbReference type="Pfam" id="PF13614"/>
    </source>
</evidence>
<dbReference type="GO" id="GO:0004715">
    <property type="term" value="F:non-membrane spanning protein tyrosine kinase activity"/>
    <property type="evidence" value="ECO:0007669"/>
    <property type="project" value="UniProtKB-EC"/>
</dbReference>
<gene>
    <name evidence="19" type="ORF">L1I30_10975</name>
</gene>
<dbReference type="Proteomes" id="UP001179363">
    <property type="component" value="Unassembled WGS sequence"/>
</dbReference>
<keyword evidence="11" id="KW-0067">ATP-binding</keyword>
<dbReference type="EMBL" id="JAKGTH010000009">
    <property type="protein sequence ID" value="MCF4102192.1"/>
    <property type="molecule type" value="Genomic_DNA"/>
</dbReference>
<comment type="subcellular location">
    <subcellularLocation>
        <location evidence="1">Cell inner membrane</location>
        <topology evidence="1">Multi-pass membrane protein</topology>
    </subcellularLocation>
</comment>
<comment type="catalytic activity">
    <reaction evidence="15">
        <text>L-tyrosyl-[protein] + ATP = O-phospho-L-tyrosyl-[protein] + ADP + H(+)</text>
        <dbReference type="Rhea" id="RHEA:10596"/>
        <dbReference type="Rhea" id="RHEA-COMP:10136"/>
        <dbReference type="Rhea" id="RHEA-COMP:20101"/>
        <dbReference type="ChEBI" id="CHEBI:15378"/>
        <dbReference type="ChEBI" id="CHEBI:30616"/>
        <dbReference type="ChEBI" id="CHEBI:46858"/>
        <dbReference type="ChEBI" id="CHEBI:61978"/>
        <dbReference type="ChEBI" id="CHEBI:456216"/>
        <dbReference type="EC" id="2.7.10.2"/>
    </reaction>
</comment>
<dbReference type="PANTHER" id="PTHR32309">
    <property type="entry name" value="TYROSINE-PROTEIN KINASE"/>
    <property type="match status" value="1"/>
</dbReference>
<feature type="domain" description="AAA" evidence="18">
    <location>
        <begin position="587"/>
        <end position="713"/>
    </location>
</feature>
<evidence type="ECO:0000256" key="9">
    <source>
        <dbReference type="ARBA" id="ARBA00022741"/>
    </source>
</evidence>
<evidence type="ECO:0000256" key="2">
    <source>
        <dbReference type="ARBA" id="ARBA00007316"/>
    </source>
</evidence>
<name>A0ABS9EH26_9FLAO</name>
<feature type="transmembrane region" description="Helical" evidence="16">
    <location>
        <begin position="28"/>
        <end position="46"/>
    </location>
</feature>
<dbReference type="InterPro" id="IPR025669">
    <property type="entry name" value="AAA_dom"/>
</dbReference>
<evidence type="ECO:0000256" key="12">
    <source>
        <dbReference type="ARBA" id="ARBA00022989"/>
    </source>
</evidence>
<keyword evidence="10" id="KW-0418">Kinase</keyword>
<evidence type="ECO:0000256" key="15">
    <source>
        <dbReference type="ARBA" id="ARBA00051245"/>
    </source>
</evidence>
<evidence type="ECO:0000256" key="13">
    <source>
        <dbReference type="ARBA" id="ARBA00023136"/>
    </source>
</evidence>
<evidence type="ECO:0000256" key="16">
    <source>
        <dbReference type="SAM" id="Phobius"/>
    </source>
</evidence>
<keyword evidence="7 19" id="KW-0808">Transferase</keyword>
<evidence type="ECO:0000256" key="14">
    <source>
        <dbReference type="ARBA" id="ARBA00023137"/>
    </source>
</evidence>
<proteinExistence type="inferred from homology"/>
<keyword evidence="20" id="KW-1185">Reference proteome</keyword>
<dbReference type="InterPro" id="IPR005702">
    <property type="entry name" value="Wzc-like_C"/>
</dbReference>
<evidence type="ECO:0000313" key="19">
    <source>
        <dbReference type="EMBL" id="MCF4102192.1"/>
    </source>
</evidence>
<dbReference type="PANTHER" id="PTHR32309:SF13">
    <property type="entry name" value="FERRIC ENTEROBACTIN TRANSPORT PROTEIN FEPE"/>
    <property type="match status" value="1"/>
</dbReference>
<evidence type="ECO:0000256" key="8">
    <source>
        <dbReference type="ARBA" id="ARBA00022692"/>
    </source>
</evidence>
<accession>A0ABS9EH26</accession>
<evidence type="ECO:0000256" key="4">
    <source>
        <dbReference type="ARBA" id="ARBA00011903"/>
    </source>
</evidence>
<dbReference type="InterPro" id="IPR027417">
    <property type="entry name" value="P-loop_NTPase"/>
</dbReference>
<keyword evidence="14" id="KW-0829">Tyrosine-protein kinase</keyword>
<keyword evidence="8 16" id="KW-0812">Transmembrane</keyword>
<comment type="similarity">
    <text evidence="3">Belongs to the etk/wzc family.</text>
</comment>
<evidence type="ECO:0000256" key="1">
    <source>
        <dbReference type="ARBA" id="ARBA00004429"/>
    </source>
</evidence>
<dbReference type="Pfam" id="PF13614">
    <property type="entry name" value="AAA_31"/>
    <property type="match status" value="1"/>
</dbReference>
<keyword evidence="5" id="KW-1003">Cell membrane</keyword>
<keyword evidence="6" id="KW-0997">Cell inner membrane</keyword>
<protein>
    <recommendedName>
        <fullName evidence="4">non-specific protein-tyrosine kinase</fullName>
        <ecNumber evidence="4">2.7.10.2</ecNumber>
    </recommendedName>
</protein>
<dbReference type="NCBIfam" id="TIGR01007">
    <property type="entry name" value="eps_fam"/>
    <property type="match status" value="1"/>
</dbReference>
<evidence type="ECO:0000256" key="6">
    <source>
        <dbReference type="ARBA" id="ARBA00022519"/>
    </source>
</evidence>
<comment type="caution">
    <text evidence="19">The sequence shown here is derived from an EMBL/GenBank/DDBJ whole genome shotgun (WGS) entry which is preliminary data.</text>
</comment>
<evidence type="ECO:0000259" key="17">
    <source>
        <dbReference type="Pfam" id="PF02706"/>
    </source>
</evidence>
<evidence type="ECO:0000256" key="10">
    <source>
        <dbReference type="ARBA" id="ARBA00022777"/>
    </source>
</evidence>
<organism evidence="19 20">
    <name type="scientific">Gillisia lutea</name>
    <dbReference type="NCBI Taxonomy" id="2909668"/>
    <lineage>
        <taxon>Bacteria</taxon>
        <taxon>Pseudomonadati</taxon>
        <taxon>Bacteroidota</taxon>
        <taxon>Flavobacteriia</taxon>
        <taxon>Flavobacteriales</taxon>
        <taxon>Flavobacteriaceae</taxon>
        <taxon>Gillisia</taxon>
    </lineage>
</organism>
<dbReference type="CDD" id="cd05387">
    <property type="entry name" value="BY-kinase"/>
    <property type="match status" value="1"/>
</dbReference>
<keyword evidence="13 16" id="KW-0472">Membrane</keyword>
<keyword evidence="9" id="KW-0547">Nucleotide-binding</keyword>
<dbReference type="InterPro" id="IPR050445">
    <property type="entry name" value="Bact_polysacc_biosynth/exp"/>
</dbReference>
<dbReference type="InterPro" id="IPR003856">
    <property type="entry name" value="LPS_length_determ_N"/>
</dbReference>
<feature type="domain" description="Polysaccharide chain length determinant N-terminal" evidence="17">
    <location>
        <begin position="25"/>
        <end position="108"/>
    </location>
</feature>
<evidence type="ECO:0000256" key="5">
    <source>
        <dbReference type="ARBA" id="ARBA00022475"/>
    </source>
</evidence>
<keyword evidence="12 16" id="KW-1133">Transmembrane helix</keyword>
<dbReference type="Gene3D" id="3.40.50.300">
    <property type="entry name" value="P-loop containing nucleotide triphosphate hydrolases"/>
    <property type="match status" value="1"/>
</dbReference>
<evidence type="ECO:0000256" key="3">
    <source>
        <dbReference type="ARBA" id="ARBA00008883"/>
    </source>
</evidence>
<sequence length="797" mass="89684">MAISKKRKNNITHNFSVREELAKYLKHWPWFLLSIVLSLVLGYFYLRYTTPIYSATASIIVKDAGDGGGGDAASYADLGVFSGIATHSIENEIAILRSRRLMEQVVKALNVNIQYFQEGSVRTAEIYKDLPFSLKVLKLNESRLKELGGAQFKLEYAEGKFRLTNLQTLSYYTVEGGAPFNIGFADIVIVPNFSNDTHQFVPIIVNFSQVESVASHYRNTVVVGLSSNKSSVIELLLKDPVQDKARDILDQLIFEYNRDAIDDRNLIAENTANFINDRLALINGELDSVESGKEKFKEYNRLTNIDAESQLFIQNASDYNKSRHEVGMQLELANAMLDYITSNTQSDLLPSNLGIDENGINQLIGDYNNLVIQRSKILNSSTDKNPVKLRLDTQIDQLKGNILQSLRTMRSNLIITQSSLDRQSSNIGSKILAVPSKEREYRGIERQQSIKEALYLFLLQKREENSLSMAVTAPKAKIVDRAYSAGNIVSPNRRSILLGTMVLGFMLPFTVIYMSNILDNKVRNKADVENIDHEIPFLGELPKVQHKKDLFISENDRSILAESFRILMANLQCLLSNFGDKKKATTIFVTSTVKGEGKTFTSLNLAITLANTGHKVLIIGADLRNPKLQNFKVENSQNLGVSDFLMTGGMDIKNLIDKSRLNENLSILSSGSIPTNPTFLLNQKKVGDMFQELEGTYDYLIVDTAPSMVVADTFFISKFAHLIVYVIKAGFTEKKLLDFVKGAKNEGMLKKVGFVLNNVTFTHFGYGRKYPYGYGQEKKTLWTRIKRKRTLQNDKIN</sequence>
<dbReference type="EC" id="2.7.10.2" evidence="4"/>
<dbReference type="Pfam" id="PF02706">
    <property type="entry name" value="Wzz"/>
    <property type="match status" value="1"/>
</dbReference>
<evidence type="ECO:0000256" key="11">
    <source>
        <dbReference type="ARBA" id="ARBA00022840"/>
    </source>
</evidence>
<evidence type="ECO:0000256" key="7">
    <source>
        <dbReference type="ARBA" id="ARBA00022679"/>
    </source>
</evidence>
<dbReference type="SUPFAM" id="SSF52540">
    <property type="entry name" value="P-loop containing nucleoside triphosphate hydrolases"/>
    <property type="match status" value="1"/>
</dbReference>
<dbReference type="RefSeq" id="WP_236134339.1">
    <property type="nucleotide sequence ID" value="NZ_JAKGTH010000009.1"/>
</dbReference>
<comment type="similarity">
    <text evidence="2">Belongs to the CpsD/CapB family.</text>
</comment>
<reference evidence="19" key="1">
    <citation type="submission" date="2022-01" db="EMBL/GenBank/DDBJ databases">
        <title>Gillisia lutea sp. nov., isolated from marine plastic residues from the Malvarosa beach (Valencia, Spain).</title>
        <authorList>
            <person name="Vidal-Verdu A."/>
            <person name="Molina-Menor E."/>
            <person name="Satari L."/>
            <person name="Pascual J."/>
            <person name="Pereto J."/>
            <person name="Porcar M."/>
        </authorList>
    </citation>
    <scope>NUCLEOTIDE SEQUENCE</scope>
    <source>
        <strain evidence="19">M10.2A</strain>
    </source>
</reference>